<sequence>MRCTRFASNWLNLKRWVGLAAVMSLSLIHSRYRYSRPHSEKFVAAQNRKSDNEILSPADLSPPASTEPASGSGLQDFPSTLSVRPYTSLTCKQTRKANVSLTAFLP</sequence>
<dbReference type="AlphaFoldDB" id="A0A9P7HRC4"/>
<feature type="region of interest" description="Disordered" evidence="1">
    <location>
        <begin position="43"/>
        <end position="79"/>
    </location>
</feature>
<proteinExistence type="predicted"/>
<dbReference type="EMBL" id="JADFTT010000218">
    <property type="protein sequence ID" value="KAG5765062.1"/>
    <property type="molecule type" value="Genomic_DNA"/>
</dbReference>
<reference evidence="2" key="2">
    <citation type="submission" date="2020-10" db="EMBL/GenBank/DDBJ databases">
        <authorList>
            <person name="Peck L.D."/>
            <person name="Nowell R.W."/>
            <person name="Flood J."/>
            <person name="Ryan M.J."/>
            <person name="Barraclough T.G."/>
        </authorList>
    </citation>
    <scope>NUCLEOTIDE SEQUENCE</scope>
    <source>
        <strain evidence="2">IMI 127659i</strain>
    </source>
</reference>
<evidence type="ECO:0000256" key="1">
    <source>
        <dbReference type="SAM" id="MobiDB-lite"/>
    </source>
</evidence>
<evidence type="ECO:0000313" key="3">
    <source>
        <dbReference type="Proteomes" id="UP000750502"/>
    </source>
</evidence>
<feature type="compositionally biased region" description="Polar residues" evidence="1">
    <location>
        <begin position="63"/>
        <end position="79"/>
    </location>
</feature>
<protein>
    <submittedName>
        <fullName evidence="2">Uncharacterized protein</fullName>
    </submittedName>
</protein>
<keyword evidence="3" id="KW-1185">Reference proteome</keyword>
<gene>
    <name evidence="2" type="ORF">H9Q72_006860</name>
</gene>
<organism evidence="2 3">
    <name type="scientific">Fusarium xylarioides</name>
    <dbReference type="NCBI Taxonomy" id="221167"/>
    <lineage>
        <taxon>Eukaryota</taxon>
        <taxon>Fungi</taxon>
        <taxon>Dikarya</taxon>
        <taxon>Ascomycota</taxon>
        <taxon>Pezizomycotina</taxon>
        <taxon>Sordariomycetes</taxon>
        <taxon>Hypocreomycetidae</taxon>
        <taxon>Hypocreales</taxon>
        <taxon>Nectriaceae</taxon>
        <taxon>Fusarium</taxon>
        <taxon>Fusarium fujikuroi species complex</taxon>
    </lineage>
</organism>
<evidence type="ECO:0000313" key="2">
    <source>
        <dbReference type="EMBL" id="KAG5765062.1"/>
    </source>
</evidence>
<reference evidence="2" key="1">
    <citation type="journal article" date="2020" name="bioRxiv">
        <title>Historical genomics reveals the evolutionary mechanisms behind multiple outbreaks of the host-specific coffee wilt pathogen Fusarium xylarioides.</title>
        <authorList>
            <person name="Peck D."/>
            <person name="Nowell R.W."/>
            <person name="Flood J."/>
            <person name="Ryan M.J."/>
            <person name="Barraclough T.G."/>
        </authorList>
    </citation>
    <scope>NUCLEOTIDE SEQUENCE</scope>
    <source>
        <strain evidence="2">IMI 127659i</strain>
    </source>
</reference>
<name>A0A9P7HRC4_9HYPO</name>
<comment type="caution">
    <text evidence="2">The sequence shown here is derived from an EMBL/GenBank/DDBJ whole genome shotgun (WGS) entry which is preliminary data.</text>
</comment>
<dbReference type="Proteomes" id="UP000750502">
    <property type="component" value="Unassembled WGS sequence"/>
</dbReference>
<accession>A0A9P7HRC4</accession>